<evidence type="ECO:0000256" key="10">
    <source>
        <dbReference type="ARBA" id="ARBA00022989"/>
    </source>
</evidence>
<dbReference type="GO" id="GO:0004674">
    <property type="term" value="F:protein serine/threonine kinase activity"/>
    <property type="evidence" value="ECO:0007669"/>
    <property type="project" value="UniProtKB-KW"/>
</dbReference>
<dbReference type="InterPro" id="IPR003609">
    <property type="entry name" value="Pan_app"/>
</dbReference>
<dbReference type="CDD" id="cd14066">
    <property type="entry name" value="STKc_IRAK"/>
    <property type="match status" value="1"/>
</dbReference>
<gene>
    <name evidence="24" type="ORF">F0562_035847</name>
</gene>
<dbReference type="PANTHER" id="PTHR47974:SF3">
    <property type="entry name" value="RECEPTOR-LIKE SERINE_THREONINE-PROTEIN KINASE"/>
    <property type="match status" value="1"/>
</dbReference>
<dbReference type="GO" id="GO:0005524">
    <property type="term" value="F:ATP binding"/>
    <property type="evidence" value="ECO:0007669"/>
    <property type="project" value="UniProtKB-UniRule"/>
</dbReference>
<evidence type="ECO:0000256" key="8">
    <source>
        <dbReference type="ARBA" id="ARBA00022777"/>
    </source>
</evidence>
<comment type="subcellular location">
    <subcellularLocation>
        <location evidence="1">Membrane</location>
        <topology evidence="1">Single-pass type I membrane protein</topology>
    </subcellularLocation>
</comment>
<dbReference type="Proteomes" id="UP000325577">
    <property type="component" value="Linkage Group LG21"/>
</dbReference>
<feature type="chain" id="PRO_5023846997" description="Receptor-like serine/threonine-protein kinase" evidence="20">
    <location>
        <begin position="24"/>
        <end position="761"/>
    </location>
</feature>
<dbReference type="SMART" id="SM00220">
    <property type="entry name" value="S_TKc"/>
    <property type="match status" value="1"/>
</dbReference>
<keyword evidence="2 17" id="KW-0723">Serine/threonine-protein kinase</keyword>
<feature type="domain" description="Protein kinase" evidence="21">
    <location>
        <begin position="476"/>
        <end position="761"/>
    </location>
</feature>
<dbReference type="CDD" id="cd01098">
    <property type="entry name" value="PAN_AP_plant"/>
    <property type="match status" value="1"/>
</dbReference>
<evidence type="ECO:0000256" key="20">
    <source>
        <dbReference type="SAM" id="SignalP"/>
    </source>
</evidence>
<sequence>MGKPSLIFLLPLLLLSSLYSSSSTPYSLSQGSCICVEKPDDILLSPNGVLSAGFHHFGDNAYGFAIWFSEPLYDGNHTVVWTANRDQLVNGRHSKLSLLQNGNLVLTDAGQFTVWTSGTNSNSTVQLQLHDTGNLVLQTSEEVIIWCSFHSPTDTLLPHQPLTRYTMLVSSQSPSNYSSGYYKLYFDDDNVLRLVFDSLEVSSVYWPDPWLNNWEAGRSTYVANRTAELDSSGHFQSTDDFHFSAVEFGIGPQRRFTMDVDGNIRLKCSCIPGYKMTNHSDWSYGCEPEFDLPCKDGDNEAGFIKLPHVEFYGHDSGFFSNYTLKMCEEQCLKSCNCRGFQYKLDNGFYLCYTKALLRNGYLSPSFRGAMYIKLPKANLSSYDKPIQLIQEFRSGCSGQVSVQLNRAYRKPHEDEISKFILWFACAFGGVEFMFICFVWCFLYKTHQGSVSTTQGDLQVATKFRRFTYTELKKATKNFSVEIGRGGSGVVYMGVLPDQQVVAIKCPNEANQGEAEFLAEISPIGRLNHMNLIETWGYCAERKHRLLVYEYMEHGSLAENLNSNTLDWEKRFNTAVGTVKCLAYLHEECLEWVLRCDLKPQNILLDSNYQPKVADFGLSKLLNRGGENNSGFSRIRGTRGYMAPEWIFNLPITSKADVYSYGVVVLEMVTGRSPTTSVHTTGDGREMEQRRLVEWVREKMNESATMASWIEEIVDPMMPSEYDIGKMEILVKVALQCVEEDKEARPTMSQVVRMLMHQQDSY</sequence>
<feature type="domain" description="Apple" evidence="23">
    <location>
        <begin position="294"/>
        <end position="375"/>
    </location>
</feature>
<feature type="domain" description="Bulb-type lectin" evidence="22">
    <location>
        <begin position="19"/>
        <end position="150"/>
    </location>
</feature>
<evidence type="ECO:0000256" key="14">
    <source>
        <dbReference type="ARBA" id="ARBA00023180"/>
    </source>
</evidence>
<evidence type="ECO:0000256" key="9">
    <source>
        <dbReference type="ARBA" id="ARBA00022840"/>
    </source>
</evidence>
<keyword evidence="9 17" id="KW-0067">ATP-binding</keyword>
<evidence type="ECO:0000256" key="16">
    <source>
        <dbReference type="ARBA" id="ARBA00048679"/>
    </source>
</evidence>
<proteinExistence type="inferred from homology"/>
<dbReference type="GO" id="GO:0016020">
    <property type="term" value="C:membrane"/>
    <property type="evidence" value="ECO:0007669"/>
    <property type="project" value="UniProtKB-SubCell"/>
</dbReference>
<dbReference type="Pfam" id="PF08276">
    <property type="entry name" value="PAN_2"/>
    <property type="match status" value="1"/>
</dbReference>
<dbReference type="GO" id="GO:0106310">
    <property type="term" value="F:protein serine kinase activity"/>
    <property type="evidence" value="ECO:0007669"/>
    <property type="project" value="RHEA"/>
</dbReference>
<feature type="binding site" evidence="18">
    <location>
        <position position="504"/>
    </location>
    <ligand>
        <name>ATP</name>
        <dbReference type="ChEBI" id="CHEBI:30616"/>
    </ligand>
</feature>
<keyword evidence="5 19" id="KW-0812">Transmembrane</keyword>
<evidence type="ECO:0000256" key="19">
    <source>
        <dbReference type="SAM" id="Phobius"/>
    </source>
</evidence>
<dbReference type="FunFam" id="3.30.200.20:FF:000059">
    <property type="entry name" value="S-receptor-like serine/threonine-protein kinase"/>
    <property type="match status" value="1"/>
</dbReference>
<reference evidence="24 25" key="1">
    <citation type="submission" date="2019-09" db="EMBL/GenBank/DDBJ databases">
        <title>A chromosome-level genome assembly of the Chinese tupelo Nyssa sinensis.</title>
        <authorList>
            <person name="Yang X."/>
            <person name="Kang M."/>
            <person name="Yang Y."/>
            <person name="Xiong H."/>
            <person name="Wang M."/>
            <person name="Zhang Z."/>
            <person name="Wang Z."/>
            <person name="Wu H."/>
            <person name="Ma T."/>
            <person name="Liu J."/>
            <person name="Xi Z."/>
        </authorList>
    </citation>
    <scope>NUCLEOTIDE SEQUENCE [LARGE SCALE GENOMIC DNA]</scope>
    <source>
        <strain evidence="24">J267</strain>
        <tissue evidence="24">Leaf</tissue>
    </source>
</reference>
<dbReference type="OrthoDB" id="619632at2759"/>
<evidence type="ECO:0000313" key="24">
    <source>
        <dbReference type="EMBL" id="KAA8528491.1"/>
    </source>
</evidence>
<evidence type="ECO:0000259" key="22">
    <source>
        <dbReference type="PROSITE" id="PS50927"/>
    </source>
</evidence>
<dbReference type="InterPro" id="IPR036426">
    <property type="entry name" value="Bulb-type_lectin_dom_sf"/>
</dbReference>
<evidence type="ECO:0000256" key="18">
    <source>
        <dbReference type="PROSITE-ProRule" id="PRU10141"/>
    </source>
</evidence>
<dbReference type="InterPro" id="IPR017441">
    <property type="entry name" value="Protein_kinase_ATP_BS"/>
</dbReference>
<evidence type="ECO:0000256" key="7">
    <source>
        <dbReference type="ARBA" id="ARBA00022741"/>
    </source>
</evidence>
<keyword evidence="6 20" id="KW-0732">Signal</keyword>
<keyword evidence="4 17" id="KW-0808">Transferase</keyword>
<dbReference type="CDD" id="cd00028">
    <property type="entry name" value="B_lectin"/>
    <property type="match status" value="1"/>
</dbReference>
<dbReference type="PROSITE" id="PS50011">
    <property type="entry name" value="PROTEIN_KINASE_DOM"/>
    <property type="match status" value="1"/>
</dbReference>
<evidence type="ECO:0000256" key="6">
    <source>
        <dbReference type="ARBA" id="ARBA00022729"/>
    </source>
</evidence>
<dbReference type="EC" id="2.7.11.1" evidence="17"/>
<dbReference type="InterPro" id="IPR024171">
    <property type="entry name" value="SRK-like_kinase"/>
</dbReference>
<keyword evidence="12" id="KW-1015">Disulfide bond</keyword>
<evidence type="ECO:0000259" key="23">
    <source>
        <dbReference type="PROSITE" id="PS50948"/>
    </source>
</evidence>
<evidence type="ECO:0000259" key="21">
    <source>
        <dbReference type="PROSITE" id="PS50011"/>
    </source>
</evidence>
<dbReference type="EMBL" id="CM018045">
    <property type="protein sequence ID" value="KAA8528491.1"/>
    <property type="molecule type" value="Genomic_DNA"/>
</dbReference>
<protein>
    <recommendedName>
        <fullName evidence="17">Receptor-like serine/threonine-protein kinase</fullName>
        <ecNumber evidence="17">2.7.11.1</ecNumber>
    </recommendedName>
</protein>
<dbReference type="AlphaFoldDB" id="A0A5J5AH67"/>
<dbReference type="PROSITE" id="PS00107">
    <property type="entry name" value="PROTEIN_KINASE_ATP"/>
    <property type="match status" value="1"/>
</dbReference>
<evidence type="ECO:0000256" key="5">
    <source>
        <dbReference type="ARBA" id="ARBA00022692"/>
    </source>
</evidence>
<comment type="similarity">
    <text evidence="17">Belongs to the protein kinase superfamily. Ser/Thr protein kinase family.</text>
</comment>
<dbReference type="Pfam" id="PF01453">
    <property type="entry name" value="B_lectin"/>
    <property type="match status" value="1"/>
</dbReference>
<keyword evidence="13" id="KW-0675">Receptor</keyword>
<dbReference type="InterPro" id="IPR011009">
    <property type="entry name" value="Kinase-like_dom_sf"/>
</dbReference>
<dbReference type="InterPro" id="IPR000719">
    <property type="entry name" value="Prot_kinase_dom"/>
</dbReference>
<keyword evidence="25" id="KW-1185">Reference proteome</keyword>
<evidence type="ECO:0000256" key="12">
    <source>
        <dbReference type="ARBA" id="ARBA00023157"/>
    </source>
</evidence>
<keyword evidence="7 17" id="KW-0547">Nucleotide-binding</keyword>
<organism evidence="24 25">
    <name type="scientific">Nyssa sinensis</name>
    <dbReference type="NCBI Taxonomy" id="561372"/>
    <lineage>
        <taxon>Eukaryota</taxon>
        <taxon>Viridiplantae</taxon>
        <taxon>Streptophyta</taxon>
        <taxon>Embryophyta</taxon>
        <taxon>Tracheophyta</taxon>
        <taxon>Spermatophyta</taxon>
        <taxon>Magnoliopsida</taxon>
        <taxon>eudicotyledons</taxon>
        <taxon>Gunneridae</taxon>
        <taxon>Pentapetalae</taxon>
        <taxon>asterids</taxon>
        <taxon>Cornales</taxon>
        <taxon>Nyssaceae</taxon>
        <taxon>Nyssa</taxon>
    </lineage>
</organism>
<dbReference type="Gene3D" id="1.10.510.10">
    <property type="entry name" value="Transferase(Phosphotransferase) domain 1"/>
    <property type="match status" value="1"/>
</dbReference>
<comment type="catalytic activity">
    <reaction evidence="15 17">
        <text>L-threonyl-[protein] + ATP = O-phospho-L-threonyl-[protein] + ADP + H(+)</text>
        <dbReference type="Rhea" id="RHEA:46608"/>
        <dbReference type="Rhea" id="RHEA-COMP:11060"/>
        <dbReference type="Rhea" id="RHEA-COMP:11605"/>
        <dbReference type="ChEBI" id="CHEBI:15378"/>
        <dbReference type="ChEBI" id="CHEBI:30013"/>
        <dbReference type="ChEBI" id="CHEBI:30616"/>
        <dbReference type="ChEBI" id="CHEBI:61977"/>
        <dbReference type="ChEBI" id="CHEBI:456216"/>
        <dbReference type="EC" id="2.7.11.1"/>
    </reaction>
</comment>
<dbReference type="SUPFAM" id="SSF51110">
    <property type="entry name" value="alpha-D-mannose-specific plant lectins"/>
    <property type="match status" value="1"/>
</dbReference>
<dbReference type="Gene3D" id="2.90.10.10">
    <property type="entry name" value="Bulb-type lectin domain"/>
    <property type="match status" value="1"/>
</dbReference>
<dbReference type="Pfam" id="PF00069">
    <property type="entry name" value="Pkinase"/>
    <property type="match status" value="1"/>
</dbReference>
<dbReference type="PIRSF" id="PIRSF000641">
    <property type="entry name" value="SRK"/>
    <property type="match status" value="1"/>
</dbReference>
<dbReference type="FunFam" id="1.10.510.10:FF:000302">
    <property type="entry name" value="Serine/threonine-protein kinase"/>
    <property type="match status" value="1"/>
</dbReference>
<dbReference type="PANTHER" id="PTHR47974">
    <property type="entry name" value="OS07G0415500 PROTEIN"/>
    <property type="match status" value="1"/>
</dbReference>
<keyword evidence="11 19" id="KW-0472">Membrane</keyword>
<dbReference type="PROSITE" id="PS50927">
    <property type="entry name" value="BULB_LECTIN"/>
    <property type="match status" value="1"/>
</dbReference>
<dbReference type="SUPFAM" id="SSF56112">
    <property type="entry name" value="Protein kinase-like (PK-like)"/>
    <property type="match status" value="1"/>
</dbReference>
<evidence type="ECO:0000313" key="25">
    <source>
        <dbReference type="Proteomes" id="UP000325577"/>
    </source>
</evidence>
<name>A0A5J5AH67_9ASTE</name>
<accession>A0A5J5AH67</accession>
<evidence type="ECO:0000256" key="13">
    <source>
        <dbReference type="ARBA" id="ARBA00023170"/>
    </source>
</evidence>
<evidence type="ECO:0000256" key="1">
    <source>
        <dbReference type="ARBA" id="ARBA00004479"/>
    </source>
</evidence>
<evidence type="ECO:0000256" key="4">
    <source>
        <dbReference type="ARBA" id="ARBA00022679"/>
    </source>
</evidence>
<dbReference type="SMART" id="SM00108">
    <property type="entry name" value="B_lectin"/>
    <property type="match status" value="1"/>
</dbReference>
<keyword evidence="10 19" id="KW-1133">Transmembrane helix</keyword>
<evidence type="ECO:0000256" key="17">
    <source>
        <dbReference type="PIRNR" id="PIRNR000641"/>
    </source>
</evidence>
<evidence type="ECO:0000256" key="3">
    <source>
        <dbReference type="ARBA" id="ARBA00022536"/>
    </source>
</evidence>
<evidence type="ECO:0000256" key="15">
    <source>
        <dbReference type="ARBA" id="ARBA00047899"/>
    </source>
</evidence>
<evidence type="ECO:0000256" key="2">
    <source>
        <dbReference type="ARBA" id="ARBA00022527"/>
    </source>
</evidence>
<dbReference type="InterPro" id="IPR001480">
    <property type="entry name" value="Bulb-type_lectin_dom"/>
</dbReference>
<feature type="signal peptide" evidence="20">
    <location>
        <begin position="1"/>
        <end position="23"/>
    </location>
</feature>
<feature type="transmembrane region" description="Helical" evidence="19">
    <location>
        <begin position="419"/>
        <end position="442"/>
    </location>
</feature>
<comment type="catalytic activity">
    <reaction evidence="16 17">
        <text>L-seryl-[protein] + ATP = O-phospho-L-seryl-[protein] + ADP + H(+)</text>
        <dbReference type="Rhea" id="RHEA:17989"/>
        <dbReference type="Rhea" id="RHEA-COMP:9863"/>
        <dbReference type="Rhea" id="RHEA-COMP:11604"/>
        <dbReference type="ChEBI" id="CHEBI:15378"/>
        <dbReference type="ChEBI" id="CHEBI:29999"/>
        <dbReference type="ChEBI" id="CHEBI:30616"/>
        <dbReference type="ChEBI" id="CHEBI:83421"/>
        <dbReference type="ChEBI" id="CHEBI:456216"/>
        <dbReference type="EC" id="2.7.11.1"/>
    </reaction>
</comment>
<keyword evidence="8 17" id="KW-0418">Kinase</keyword>
<evidence type="ECO:0000256" key="11">
    <source>
        <dbReference type="ARBA" id="ARBA00023136"/>
    </source>
</evidence>
<dbReference type="PROSITE" id="PS50948">
    <property type="entry name" value="PAN"/>
    <property type="match status" value="1"/>
</dbReference>
<keyword evidence="14" id="KW-0325">Glycoprotein</keyword>
<keyword evidence="3" id="KW-0245">EGF-like domain</keyword>
<dbReference type="Gene3D" id="3.30.200.20">
    <property type="entry name" value="Phosphorylase Kinase, domain 1"/>
    <property type="match status" value="1"/>
</dbReference>